<organism evidence="4 5">
    <name type="scientific">Knoellia locipacati</name>
    <dbReference type="NCBI Taxonomy" id="882824"/>
    <lineage>
        <taxon>Bacteria</taxon>
        <taxon>Bacillati</taxon>
        <taxon>Actinomycetota</taxon>
        <taxon>Actinomycetes</taxon>
        <taxon>Micrococcales</taxon>
        <taxon>Intrasporangiaceae</taxon>
        <taxon>Knoellia</taxon>
    </lineage>
</organism>
<dbReference type="InterPro" id="IPR016181">
    <property type="entry name" value="Acyl_CoA_acyltransferase"/>
</dbReference>
<keyword evidence="5" id="KW-1185">Reference proteome</keyword>
<evidence type="ECO:0000256" key="2">
    <source>
        <dbReference type="ARBA" id="ARBA00023315"/>
    </source>
</evidence>
<name>A0A512T2X1_9MICO</name>
<dbReference type="Proteomes" id="UP000321793">
    <property type="component" value="Unassembled WGS sequence"/>
</dbReference>
<keyword evidence="1" id="KW-0808">Transferase</keyword>
<dbReference type="Gene3D" id="3.40.630.30">
    <property type="match status" value="1"/>
</dbReference>
<dbReference type="PANTHER" id="PTHR43877">
    <property type="entry name" value="AMINOALKYLPHOSPHONATE N-ACETYLTRANSFERASE-RELATED-RELATED"/>
    <property type="match status" value="1"/>
</dbReference>
<proteinExistence type="predicted"/>
<comment type="caution">
    <text evidence="4">The sequence shown here is derived from an EMBL/GenBank/DDBJ whole genome shotgun (WGS) entry which is preliminary data.</text>
</comment>
<evidence type="ECO:0000259" key="3">
    <source>
        <dbReference type="PROSITE" id="PS51186"/>
    </source>
</evidence>
<evidence type="ECO:0000313" key="5">
    <source>
        <dbReference type="Proteomes" id="UP000321793"/>
    </source>
</evidence>
<evidence type="ECO:0000313" key="4">
    <source>
        <dbReference type="EMBL" id="GEQ14566.1"/>
    </source>
</evidence>
<sequence length="151" mass="16665">MARLAGTGDEFRSAAVLFADFNREYDDPVPDVDVMTGHLARLVDGGDTSVLLAGDPAVALAIVRFRTATWADETEAYVAELYVAPDSRNQGLGRRFLTDVLDHCRTRGATYVDLNTSEDDEAARHLYESFGFDCHEGRGEGPLAIYYEKQL</sequence>
<dbReference type="GO" id="GO:0016747">
    <property type="term" value="F:acyltransferase activity, transferring groups other than amino-acyl groups"/>
    <property type="evidence" value="ECO:0007669"/>
    <property type="project" value="InterPro"/>
</dbReference>
<dbReference type="SUPFAM" id="SSF55729">
    <property type="entry name" value="Acyl-CoA N-acyltransferases (Nat)"/>
    <property type="match status" value="1"/>
</dbReference>
<dbReference type="InterPro" id="IPR000182">
    <property type="entry name" value="GNAT_dom"/>
</dbReference>
<protein>
    <recommendedName>
        <fullName evidence="3">N-acetyltransferase domain-containing protein</fullName>
    </recommendedName>
</protein>
<dbReference type="Pfam" id="PF00583">
    <property type="entry name" value="Acetyltransf_1"/>
    <property type="match status" value="1"/>
</dbReference>
<dbReference type="EMBL" id="BKBA01000009">
    <property type="protein sequence ID" value="GEQ14566.1"/>
    <property type="molecule type" value="Genomic_DNA"/>
</dbReference>
<feature type="domain" description="N-acetyltransferase" evidence="3">
    <location>
        <begin position="9"/>
        <end position="151"/>
    </location>
</feature>
<gene>
    <name evidence="4" type="ORF">KLO01_26130</name>
</gene>
<dbReference type="InterPro" id="IPR050832">
    <property type="entry name" value="Bact_Acetyltransf"/>
</dbReference>
<accession>A0A512T2X1</accession>
<evidence type="ECO:0000256" key="1">
    <source>
        <dbReference type="ARBA" id="ARBA00022679"/>
    </source>
</evidence>
<dbReference type="CDD" id="cd04301">
    <property type="entry name" value="NAT_SF"/>
    <property type="match status" value="1"/>
</dbReference>
<dbReference type="AlphaFoldDB" id="A0A512T2X1"/>
<dbReference type="PROSITE" id="PS51186">
    <property type="entry name" value="GNAT"/>
    <property type="match status" value="1"/>
</dbReference>
<dbReference type="RefSeq" id="WP_246136200.1">
    <property type="nucleotide sequence ID" value="NZ_BAABDN010000002.1"/>
</dbReference>
<keyword evidence="2" id="KW-0012">Acyltransferase</keyword>
<reference evidence="4 5" key="1">
    <citation type="submission" date="2019-07" db="EMBL/GenBank/DDBJ databases">
        <title>Whole genome shotgun sequence of Knoellia locipacati NBRC 109775.</title>
        <authorList>
            <person name="Hosoyama A."/>
            <person name="Uohara A."/>
            <person name="Ohji S."/>
            <person name="Ichikawa N."/>
        </authorList>
    </citation>
    <scope>NUCLEOTIDE SEQUENCE [LARGE SCALE GENOMIC DNA]</scope>
    <source>
        <strain evidence="4 5">NBRC 109775</strain>
    </source>
</reference>